<evidence type="ECO:0000256" key="1">
    <source>
        <dbReference type="ARBA" id="ARBA00004177"/>
    </source>
</evidence>
<dbReference type="SMART" id="SM00288">
    <property type="entry name" value="VHS"/>
    <property type="match status" value="1"/>
</dbReference>
<sequence>MGIFSNSSPFDADVDKVTPEEDRSTEDWGSLLDICDKVGDSPQNAKDCLRSIIRRLNNPNPHVVLKAITLLDVCVKNCPKVFHLEIASREFEQEFRKILKKTMQQQPKVADHLKLLLKKWVENEFKSDSQLSLIPSLYSKLKQEGVEFSNLSDNSTKDHVSTSQLKDPNAVTSQQEVDDIAKAIELSLKETNSSSASNSLYPSTINVTGSGGSKSYHQNNAPKQNILVKALYDFEAAEDNELTFYTGETIEIIDNSDKNWWKGKNQRGEGLFPANFVTSDLSSPGSSELEIKTEQSSKKNHVKFNDTVGVSIAHDIRQEPVVINEQKIDRLLHLLHEANPTNENADTEEMLKLEDEVNAMGPLIDAELEKVDKKHAQLTQLSSNLVDALNLYHTLMREPFFTARSRCETAFMPPMPIHHTLPHPQSMMYHSASMNGPYSLPPPGIMNEQYASNPVPSLGQHNSGMHQQINQSSHHFVPISTMSLQTDGYSHPMVTSPSASTHSFAPNVDPNHVPMQYSMPPSTLLPPQQIPQNLFQQMQPSLISQESLPPGATGLPNNSRI</sequence>
<dbReference type="PANTHER" id="PTHR45929:SF3">
    <property type="entry name" value="JAK PATHWAY SIGNAL TRANSDUCTION ADAPTOR MOLECULE"/>
    <property type="match status" value="1"/>
</dbReference>
<organism evidence="11 12">
    <name type="scientific">Parthenolecanium corni</name>
    <dbReference type="NCBI Taxonomy" id="536013"/>
    <lineage>
        <taxon>Eukaryota</taxon>
        <taxon>Metazoa</taxon>
        <taxon>Ecdysozoa</taxon>
        <taxon>Arthropoda</taxon>
        <taxon>Hexapoda</taxon>
        <taxon>Insecta</taxon>
        <taxon>Pterygota</taxon>
        <taxon>Neoptera</taxon>
        <taxon>Paraneoptera</taxon>
        <taxon>Hemiptera</taxon>
        <taxon>Sternorrhyncha</taxon>
        <taxon>Coccoidea</taxon>
        <taxon>Coccidae</taxon>
        <taxon>Parthenolecanium</taxon>
    </lineage>
</organism>
<dbReference type="Gene3D" id="1.20.5.1940">
    <property type="match status" value="1"/>
</dbReference>
<dbReference type="InterPro" id="IPR001452">
    <property type="entry name" value="SH3_domain"/>
</dbReference>
<evidence type="ECO:0000313" key="11">
    <source>
        <dbReference type="EMBL" id="KAK7602188.1"/>
    </source>
</evidence>
<dbReference type="SMART" id="SM00326">
    <property type="entry name" value="SH3"/>
    <property type="match status" value="1"/>
</dbReference>
<evidence type="ECO:0000313" key="12">
    <source>
        <dbReference type="Proteomes" id="UP001367676"/>
    </source>
</evidence>
<name>A0AAN9TQC0_9HEMI</name>
<dbReference type="InterPro" id="IPR050670">
    <property type="entry name" value="STAM"/>
</dbReference>
<dbReference type="GO" id="GO:0035091">
    <property type="term" value="F:phosphatidylinositol binding"/>
    <property type="evidence" value="ECO:0007669"/>
    <property type="project" value="InterPro"/>
</dbReference>
<feature type="region of interest" description="Disordered" evidence="8">
    <location>
        <begin position="1"/>
        <end position="24"/>
    </location>
</feature>
<reference evidence="11 12" key="1">
    <citation type="submission" date="2024-03" db="EMBL/GenBank/DDBJ databases">
        <title>Adaptation during the transition from Ophiocordyceps entomopathogen to insect associate is accompanied by gene loss and intensified selection.</title>
        <authorList>
            <person name="Ward C.M."/>
            <person name="Onetto C.A."/>
            <person name="Borneman A.R."/>
        </authorList>
    </citation>
    <scope>NUCLEOTIDE SEQUENCE [LARGE SCALE GENOMIC DNA]</scope>
    <source>
        <strain evidence="11">AWRI1</strain>
        <tissue evidence="11">Single Adult Female</tissue>
    </source>
</reference>
<evidence type="ECO:0000256" key="6">
    <source>
        <dbReference type="ARBA" id="ARBA00022927"/>
    </source>
</evidence>
<evidence type="ECO:0000259" key="9">
    <source>
        <dbReference type="PROSITE" id="PS50002"/>
    </source>
</evidence>
<dbReference type="AlphaFoldDB" id="A0AAN9TQC0"/>
<comment type="caution">
    <text evidence="11">The sequence shown here is derived from an EMBL/GenBank/DDBJ whole genome shotgun (WGS) entry which is preliminary data.</text>
</comment>
<dbReference type="CDD" id="cd21388">
    <property type="entry name" value="GAT_STAM"/>
    <property type="match status" value="1"/>
</dbReference>
<evidence type="ECO:0000256" key="2">
    <source>
        <dbReference type="ARBA" id="ARBA00009666"/>
    </source>
</evidence>
<dbReference type="EMBL" id="JBBCAQ010000010">
    <property type="protein sequence ID" value="KAK7602188.1"/>
    <property type="molecule type" value="Genomic_DNA"/>
</dbReference>
<proteinExistence type="inferred from homology"/>
<dbReference type="FunFam" id="1.25.40.90:FF:000009">
    <property type="entry name" value="Putative signal transducing adapter molecule 1"/>
    <property type="match status" value="1"/>
</dbReference>
<dbReference type="Pfam" id="PF00790">
    <property type="entry name" value="VHS"/>
    <property type="match status" value="1"/>
</dbReference>
<evidence type="ECO:0000259" key="10">
    <source>
        <dbReference type="PROSITE" id="PS50179"/>
    </source>
</evidence>
<comment type="subcellular location">
    <subcellularLocation>
        <location evidence="1">Endosome</location>
    </subcellularLocation>
</comment>
<dbReference type="Proteomes" id="UP001367676">
    <property type="component" value="Unassembled WGS sequence"/>
</dbReference>
<protein>
    <recommendedName>
        <fullName evidence="13">Signal transducing adapter molecule 1</fullName>
    </recommendedName>
</protein>
<keyword evidence="5" id="KW-0967">Endosome</keyword>
<evidence type="ECO:0000256" key="4">
    <source>
        <dbReference type="ARBA" id="ARBA00022448"/>
    </source>
</evidence>
<dbReference type="InterPro" id="IPR008942">
    <property type="entry name" value="ENTH_VHS"/>
</dbReference>
<dbReference type="CDD" id="cd03568">
    <property type="entry name" value="VHS_STAM"/>
    <property type="match status" value="1"/>
</dbReference>
<comment type="similarity">
    <text evidence="2">Belongs to the STAM family.</text>
</comment>
<dbReference type="SUPFAM" id="SSF48464">
    <property type="entry name" value="ENTH/VHS domain"/>
    <property type="match status" value="1"/>
</dbReference>
<gene>
    <name evidence="11" type="ORF">V9T40_009629</name>
</gene>
<feature type="compositionally biased region" description="Basic and acidic residues" evidence="8">
    <location>
        <begin position="13"/>
        <end position="24"/>
    </location>
</feature>
<dbReference type="GO" id="GO:0043130">
    <property type="term" value="F:ubiquitin binding"/>
    <property type="evidence" value="ECO:0007669"/>
    <property type="project" value="InterPro"/>
</dbReference>
<dbReference type="GO" id="GO:0033565">
    <property type="term" value="C:ESCRT-0 complex"/>
    <property type="evidence" value="ECO:0007669"/>
    <property type="project" value="TreeGrafter"/>
</dbReference>
<evidence type="ECO:0008006" key="13">
    <source>
        <dbReference type="Google" id="ProtNLM"/>
    </source>
</evidence>
<dbReference type="Gene3D" id="1.25.40.90">
    <property type="match status" value="1"/>
</dbReference>
<dbReference type="PROSITE" id="PS50002">
    <property type="entry name" value="SH3"/>
    <property type="match status" value="1"/>
</dbReference>
<evidence type="ECO:0000256" key="3">
    <source>
        <dbReference type="ARBA" id="ARBA00022443"/>
    </source>
</evidence>
<dbReference type="PRINTS" id="PR00452">
    <property type="entry name" value="SH3DOMAIN"/>
</dbReference>
<keyword evidence="3 7" id="KW-0728">SH3 domain</keyword>
<evidence type="ECO:0000256" key="7">
    <source>
        <dbReference type="PROSITE-ProRule" id="PRU00192"/>
    </source>
</evidence>
<dbReference type="Gene3D" id="2.30.30.40">
    <property type="entry name" value="SH3 Domains"/>
    <property type="match status" value="1"/>
</dbReference>
<dbReference type="InterPro" id="IPR036028">
    <property type="entry name" value="SH3-like_dom_sf"/>
</dbReference>
<accession>A0AAN9TQC0</accession>
<evidence type="ECO:0000256" key="5">
    <source>
        <dbReference type="ARBA" id="ARBA00022753"/>
    </source>
</evidence>
<dbReference type="SUPFAM" id="SSF50044">
    <property type="entry name" value="SH3-domain"/>
    <property type="match status" value="1"/>
</dbReference>
<keyword evidence="6" id="KW-0653">Protein transport</keyword>
<keyword evidence="12" id="KW-1185">Reference proteome</keyword>
<evidence type="ECO:0000256" key="8">
    <source>
        <dbReference type="SAM" id="MobiDB-lite"/>
    </source>
</evidence>
<dbReference type="PANTHER" id="PTHR45929">
    <property type="entry name" value="JAK PATHWAY SIGNAL TRANSDUCTION ADAPTOR MOLECULE"/>
    <property type="match status" value="1"/>
</dbReference>
<dbReference type="PROSITE" id="PS50179">
    <property type="entry name" value="VHS"/>
    <property type="match status" value="1"/>
</dbReference>
<feature type="domain" description="SH3" evidence="9">
    <location>
        <begin position="223"/>
        <end position="282"/>
    </location>
</feature>
<dbReference type="InterPro" id="IPR002014">
    <property type="entry name" value="VHS_dom"/>
</dbReference>
<keyword evidence="4" id="KW-0813">Transport</keyword>
<feature type="domain" description="VHS" evidence="10">
    <location>
        <begin position="18"/>
        <end position="149"/>
    </location>
</feature>
<dbReference type="Pfam" id="PF00018">
    <property type="entry name" value="SH3_1"/>
    <property type="match status" value="1"/>
</dbReference>
<dbReference type="GO" id="GO:0043328">
    <property type="term" value="P:protein transport to vacuole involved in ubiquitin-dependent protein catabolic process via the multivesicular body sorting pathway"/>
    <property type="evidence" value="ECO:0007669"/>
    <property type="project" value="TreeGrafter"/>
</dbReference>